<proteinExistence type="predicted"/>
<gene>
    <name evidence="3" type="ORF">E2L05_07400</name>
</gene>
<dbReference type="InterPro" id="IPR002035">
    <property type="entry name" value="VWF_A"/>
</dbReference>
<protein>
    <submittedName>
        <fullName evidence="3">VWA domain-containing protein</fullName>
    </submittedName>
</protein>
<evidence type="ECO:0000313" key="4">
    <source>
        <dbReference type="Proteomes" id="UP000294562"/>
    </source>
</evidence>
<comment type="caution">
    <text evidence="3">The sequence shown here is derived from an EMBL/GenBank/DDBJ whole genome shotgun (WGS) entry which is preliminary data.</text>
</comment>
<feature type="domain" description="VWFA" evidence="2">
    <location>
        <begin position="30"/>
        <end position="219"/>
    </location>
</feature>
<keyword evidence="1" id="KW-0732">Signal</keyword>
<dbReference type="RefSeq" id="WP_133342285.1">
    <property type="nucleotide sequence ID" value="NZ_SMZO01000012.1"/>
</dbReference>
<evidence type="ECO:0000256" key="1">
    <source>
        <dbReference type="SAM" id="SignalP"/>
    </source>
</evidence>
<reference evidence="3 4" key="1">
    <citation type="submission" date="2019-03" db="EMBL/GenBank/DDBJ databases">
        <title>Rhodobacteraceae bacterium SM1902, a new member of the family Rhodobacteraceae isolated from Yantai.</title>
        <authorList>
            <person name="Sun Y."/>
        </authorList>
    </citation>
    <scope>NUCLEOTIDE SEQUENCE [LARGE SCALE GENOMIC DNA]</scope>
    <source>
        <strain evidence="3 4">SM1902</strain>
    </source>
</reference>
<dbReference type="EMBL" id="SMZO01000012">
    <property type="protein sequence ID" value="TDL89264.1"/>
    <property type="molecule type" value="Genomic_DNA"/>
</dbReference>
<evidence type="ECO:0000259" key="2">
    <source>
        <dbReference type="PROSITE" id="PS50234"/>
    </source>
</evidence>
<dbReference type="Proteomes" id="UP000294562">
    <property type="component" value="Unassembled WGS sequence"/>
</dbReference>
<feature type="signal peptide" evidence="1">
    <location>
        <begin position="1"/>
        <end position="24"/>
    </location>
</feature>
<dbReference type="Gene3D" id="3.40.50.410">
    <property type="entry name" value="von Willebrand factor, type A domain"/>
    <property type="match status" value="1"/>
</dbReference>
<feature type="chain" id="PRO_5020476431" evidence="1">
    <location>
        <begin position="25"/>
        <end position="245"/>
    </location>
</feature>
<organism evidence="3 4">
    <name type="scientific">Meridianimarinicoccus aquatilis</name>
    <dbReference type="NCBI Taxonomy" id="2552766"/>
    <lineage>
        <taxon>Bacteria</taxon>
        <taxon>Pseudomonadati</taxon>
        <taxon>Pseudomonadota</taxon>
        <taxon>Alphaproteobacteria</taxon>
        <taxon>Rhodobacterales</taxon>
        <taxon>Paracoccaceae</taxon>
        <taxon>Meridianimarinicoccus</taxon>
    </lineage>
</organism>
<sequence>MFKKTLIAATVAACTSFVGFGASAATKDVDLLFVIDSSGSMGAEFTTLANNIESFFNLLTSDSRTGSVAGGLVSFLGTPTLQQAITTDVNALKTAINSVPVSGGTENGLDALEAGLPGGSLFSDIAWRNNTVKSFILITDEDDDGAENYAAVGAAINGAGYLNNIIVSGGGSEYGPSAVPSGGVFSLTDFTSNPTTFFTAFAAAKLGEIEDTDTTPGAVPLPASVPLLLTGVGLISALRLRRKET</sequence>
<dbReference type="PROSITE" id="PS50234">
    <property type="entry name" value="VWFA"/>
    <property type="match status" value="1"/>
</dbReference>
<keyword evidence="4" id="KW-1185">Reference proteome</keyword>
<dbReference type="InterPro" id="IPR036465">
    <property type="entry name" value="vWFA_dom_sf"/>
</dbReference>
<dbReference type="AlphaFoldDB" id="A0A4R6AZP3"/>
<evidence type="ECO:0000313" key="3">
    <source>
        <dbReference type="EMBL" id="TDL89264.1"/>
    </source>
</evidence>
<dbReference type="OrthoDB" id="2236260at2"/>
<dbReference type="Pfam" id="PF00092">
    <property type="entry name" value="VWA"/>
    <property type="match status" value="1"/>
</dbReference>
<name>A0A4R6AZP3_9RHOB</name>
<dbReference type="SUPFAM" id="SSF53300">
    <property type="entry name" value="vWA-like"/>
    <property type="match status" value="1"/>
</dbReference>
<accession>A0A4R6AZP3</accession>